<evidence type="ECO:0008006" key="6">
    <source>
        <dbReference type="Google" id="ProtNLM"/>
    </source>
</evidence>
<dbReference type="GO" id="GO:0019216">
    <property type="term" value="P:regulation of lipid metabolic process"/>
    <property type="evidence" value="ECO:0007669"/>
    <property type="project" value="TreeGrafter"/>
</dbReference>
<dbReference type="PANTHER" id="PTHR12499">
    <property type="entry name" value="OPTIC ATROPHY 3 PROTEIN OPA3"/>
    <property type="match status" value="1"/>
</dbReference>
<evidence type="ECO:0000256" key="3">
    <source>
        <dbReference type="SAM" id="Coils"/>
    </source>
</evidence>
<evidence type="ECO:0000256" key="2">
    <source>
        <dbReference type="ARBA" id="ARBA00023054"/>
    </source>
</evidence>
<evidence type="ECO:0000256" key="4">
    <source>
        <dbReference type="SAM" id="MobiDB-lite"/>
    </source>
</evidence>
<accession>A0A0D6R691</accession>
<name>A0A0D6R691_ARACU</name>
<sequence>MILPLAKLGTLAIRTLSKPIASRIKVQAAHHPRFRKLIVEFAQVNHKFSTNLQRRIYGHSTKVAVRPLDEEKAVQAATDLLGELFVFSVGVGAVIFEVQRSARSEARKEETRKQELEELRQRDDGLAREVVLLKQRIDELERHGLGRLALGRGLPSSIPPRSAEEKTQIPS</sequence>
<dbReference type="GO" id="GO:0005739">
    <property type="term" value="C:mitochondrion"/>
    <property type="evidence" value="ECO:0007669"/>
    <property type="project" value="TreeGrafter"/>
</dbReference>
<evidence type="ECO:0000313" key="5">
    <source>
        <dbReference type="EMBL" id="JAG97788.1"/>
    </source>
</evidence>
<feature type="compositionally biased region" description="Basic and acidic residues" evidence="4">
    <location>
        <begin position="162"/>
        <end position="171"/>
    </location>
</feature>
<dbReference type="AlphaFoldDB" id="A0A0D6R691"/>
<evidence type="ECO:0000256" key="1">
    <source>
        <dbReference type="ARBA" id="ARBA00007584"/>
    </source>
</evidence>
<feature type="region of interest" description="Disordered" evidence="4">
    <location>
        <begin position="150"/>
        <end position="171"/>
    </location>
</feature>
<organism evidence="5">
    <name type="scientific">Araucaria cunninghamii</name>
    <name type="common">Hoop pine</name>
    <name type="synonym">Moreton Bay pine</name>
    <dbReference type="NCBI Taxonomy" id="56994"/>
    <lineage>
        <taxon>Eukaryota</taxon>
        <taxon>Viridiplantae</taxon>
        <taxon>Streptophyta</taxon>
        <taxon>Embryophyta</taxon>
        <taxon>Tracheophyta</taxon>
        <taxon>Spermatophyta</taxon>
        <taxon>Pinopsida</taxon>
        <taxon>Pinidae</taxon>
        <taxon>Conifers II</taxon>
        <taxon>Araucariales</taxon>
        <taxon>Araucariaceae</taxon>
        <taxon>Araucaria</taxon>
    </lineage>
</organism>
<reference evidence="5" key="1">
    <citation type="submission" date="2015-03" db="EMBL/GenBank/DDBJ databases">
        <title>A transcriptome of Araucaria cunninghamii, an australian fine timber species.</title>
        <authorList>
            <person name="Jing Yi C.J.Y."/>
            <person name="Yin San L.Y.S."/>
            <person name="Abdul Karim S.S."/>
            <person name="Wan Azmi N.N."/>
            <person name="Hercus R.R."/>
            <person name="Croft L.L."/>
        </authorList>
    </citation>
    <scope>NUCLEOTIDE SEQUENCE</scope>
    <source>
        <strain evidence="5">MI0301</strain>
        <tissue evidence="5">Leaf</tissue>
    </source>
</reference>
<comment type="similarity">
    <text evidence="1">Belongs to the OPA3 family.</text>
</comment>
<keyword evidence="2 3" id="KW-0175">Coiled coil</keyword>
<protein>
    <recommendedName>
        <fullName evidence="6">OPA3-like protein</fullName>
    </recommendedName>
</protein>
<feature type="coiled-coil region" evidence="3">
    <location>
        <begin position="99"/>
        <end position="136"/>
    </location>
</feature>
<dbReference type="Pfam" id="PF07047">
    <property type="entry name" value="OPA3"/>
    <property type="match status" value="1"/>
</dbReference>
<dbReference type="EMBL" id="GCKF01031366">
    <property type="protein sequence ID" value="JAG97788.1"/>
    <property type="molecule type" value="Transcribed_RNA"/>
</dbReference>
<dbReference type="PANTHER" id="PTHR12499:SF0">
    <property type="entry name" value="OPTIC ATROPHY 3 PROTEIN"/>
    <property type="match status" value="1"/>
</dbReference>
<dbReference type="InterPro" id="IPR010754">
    <property type="entry name" value="OPA3-like"/>
</dbReference>
<proteinExistence type="inferred from homology"/>